<feature type="compositionally biased region" description="Gly residues" evidence="3">
    <location>
        <begin position="341"/>
        <end position="352"/>
    </location>
</feature>
<protein>
    <recommendedName>
        <fullName evidence="4">LIM interaction domain-containing protein</fullName>
    </recommendedName>
</protein>
<evidence type="ECO:0000256" key="3">
    <source>
        <dbReference type="SAM" id="MobiDB-lite"/>
    </source>
</evidence>
<feature type="compositionally biased region" description="Low complexity" evidence="3">
    <location>
        <begin position="243"/>
        <end position="259"/>
    </location>
</feature>
<evidence type="ECO:0000313" key="5">
    <source>
        <dbReference type="EMBL" id="VEL22295.1"/>
    </source>
</evidence>
<dbReference type="PANTHER" id="PTHR10378">
    <property type="entry name" value="LIM DOMAIN-BINDING PROTEIN"/>
    <property type="match status" value="1"/>
</dbReference>
<feature type="region of interest" description="Disordered" evidence="3">
    <location>
        <begin position="138"/>
        <end position="192"/>
    </location>
</feature>
<evidence type="ECO:0000256" key="2">
    <source>
        <dbReference type="PROSITE-ProRule" id="PRU01302"/>
    </source>
</evidence>
<dbReference type="OrthoDB" id="774557at2759"/>
<organism evidence="5 6">
    <name type="scientific">Protopolystoma xenopodis</name>
    <dbReference type="NCBI Taxonomy" id="117903"/>
    <lineage>
        <taxon>Eukaryota</taxon>
        <taxon>Metazoa</taxon>
        <taxon>Spiralia</taxon>
        <taxon>Lophotrochozoa</taxon>
        <taxon>Platyhelminthes</taxon>
        <taxon>Monogenea</taxon>
        <taxon>Polyopisthocotylea</taxon>
        <taxon>Polystomatidea</taxon>
        <taxon>Polystomatidae</taxon>
        <taxon>Protopolystoma</taxon>
    </lineage>
</organism>
<dbReference type="InterPro" id="IPR041363">
    <property type="entry name" value="LID"/>
</dbReference>
<dbReference type="Proteomes" id="UP000784294">
    <property type="component" value="Unassembled WGS sequence"/>
</dbReference>
<dbReference type="EMBL" id="CAAALY010055626">
    <property type="protein sequence ID" value="VEL22295.1"/>
    <property type="molecule type" value="Genomic_DNA"/>
</dbReference>
<feature type="domain" description="LIM interaction" evidence="4">
    <location>
        <begin position="198"/>
        <end position="237"/>
    </location>
</feature>
<keyword evidence="6" id="KW-1185">Reference proteome</keyword>
<feature type="compositionally biased region" description="Low complexity" evidence="3">
    <location>
        <begin position="361"/>
        <end position="375"/>
    </location>
</feature>
<feature type="compositionally biased region" description="Pro residues" evidence="3">
    <location>
        <begin position="260"/>
        <end position="272"/>
    </location>
</feature>
<gene>
    <name evidence="5" type="ORF">PXEA_LOCUS15735</name>
</gene>
<proteinExistence type="inferred from homology"/>
<comment type="caution">
    <text evidence="5">The sequence shown here is derived from an EMBL/GenBank/DDBJ whole genome shotgun (WGS) entry which is preliminary data.</text>
</comment>
<feature type="compositionally biased region" description="Polar residues" evidence="3">
    <location>
        <begin position="277"/>
        <end position="288"/>
    </location>
</feature>
<dbReference type="GO" id="GO:0030274">
    <property type="term" value="F:LIM domain binding"/>
    <property type="evidence" value="ECO:0007669"/>
    <property type="project" value="UniProtKB-UniRule"/>
</dbReference>
<feature type="compositionally biased region" description="Gly residues" evidence="3">
    <location>
        <begin position="294"/>
        <end position="303"/>
    </location>
</feature>
<accession>A0A3S5AKA3</accession>
<feature type="region of interest" description="Disordered" evidence="3">
    <location>
        <begin position="243"/>
        <end position="390"/>
    </location>
</feature>
<name>A0A3S5AKA3_9PLAT</name>
<reference evidence="5" key="1">
    <citation type="submission" date="2018-11" db="EMBL/GenBank/DDBJ databases">
        <authorList>
            <consortium name="Pathogen Informatics"/>
        </authorList>
    </citation>
    <scope>NUCLEOTIDE SEQUENCE</scope>
</reference>
<dbReference type="Pfam" id="PF17916">
    <property type="entry name" value="LID"/>
    <property type="match status" value="1"/>
</dbReference>
<evidence type="ECO:0000313" key="6">
    <source>
        <dbReference type="Proteomes" id="UP000784294"/>
    </source>
</evidence>
<sequence>MTREILHNPILTLDSEYANMVMNMVRPYPTTIFVEGRLTLDFTFDELMRIRSWTFQIRNHRELIMKSMLGVQEPNFLDQLSKNLTRCGVTNNTLNFLRLCVILEPMQELMSRQKAYSLNPRDCLKTTLFQKWQKLLSPQGQAAKPAPENIRQPSKRRKRKGSSTNSDGGGGGAGGRTSKRKQSPVPVQVQNIAQTSGDVMIVGEPTLMGGDFGDEDERLITRLENTQYDAAAVAAAAAAAAAAAQQQPHQPGMPPGMCAGPPPPGSGVPGPPGSVGNPLTHQHMSQQASPFMSGAGGMPGPGFRGAPNNHCYAPPPPMQQQQLPPHLQQQPPPMMAPPGSGSYGGGPLGPAGQGLPPPGMAPHHQQPGPSHGGPSPHHHPHPQHMMSPCK</sequence>
<dbReference type="Gene3D" id="2.10.110.10">
    <property type="entry name" value="Cysteine Rich Protein"/>
    <property type="match status" value="1"/>
</dbReference>
<dbReference type="PROSITE" id="PS51957">
    <property type="entry name" value="LID"/>
    <property type="match status" value="1"/>
</dbReference>
<evidence type="ECO:0000259" key="4">
    <source>
        <dbReference type="PROSITE" id="PS51957"/>
    </source>
</evidence>
<evidence type="ECO:0000256" key="1">
    <source>
        <dbReference type="ARBA" id="ARBA00006928"/>
    </source>
</evidence>
<dbReference type="AlphaFoldDB" id="A0A3S5AKA3"/>
<feature type="compositionally biased region" description="Low complexity" evidence="3">
    <location>
        <begin position="319"/>
        <end position="329"/>
    </location>
</feature>
<dbReference type="InterPro" id="IPR029005">
    <property type="entry name" value="LIM-bd/SEUSS"/>
</dbReference>
<comment type="similarity">
    <text evidence="1 2">Belongs to the LDB family.</text>
</comment>